<dbReference type="PIRSF" id="PIRSF018953">
    <property type="entry name" value="UCP018953"/>
    <property type="match status" value="1"/>
</dbReference>
<dbReference type="Pfam" id="PF08495">
    <property type="entry name" value="FIST"/>
    <property type="match status" value="1"/>
</dbReference>
<dbReference type="SMART" id="SM01204">
    <property type="entry name" value="FIST_C"/>
    <property type="match status" value="1"/>
</dbReference>
<dbReference type="AlphaFoldDB" id="A0A4V2UP77"/>
<dbReference type="InterPro" id="IPR016741">
    <property type="entry name" value="UCP018953"/>
</dbReference>
<dbReference type="PANTHER" id="PTHR14939:SF5">
    <property type="entry name" value="F-BOX ONLY PROTEIN 22"/>
    <property type="match status" value="1"/>
</dbReference>
<protein>
    <submittedName>
        <fullName evidence="8">Small ligand-binding sensory domain FIST</fullName>
    </submittedName>
</protein>
<sequence length="373" mass="39624">MKTPFRATYAKADGWALAAKACVENIGPISDDINFGFLYISDDLVEDASSILTFLRQKTGIPHWVGASGVGIIAQTDDFFEQGVLTIMVGAFPPDSFKVFPSLDEEEVPADLMAWAQRRTPVTGLIHADGDSEFLPEQMQALSDEAGAFLLGGFASARGDSALVADEVTKGGMAGVLFDPQVGVAAGLSQGCVPIGAAHVVSDAIENVLVGLDGRPALEVFKEDVGETIARDLKRAGGLIQAAIPIEGSDTGDFMVRGLLGIDPQRGWIAIGQDIQVGERVMFAKRDSKIAREDMRRMLTRLKARLDADGTPIRAAIYVSCLGRGPGMFADGVSETELIEEILGDFPMIGTYAGGEISGGRIYSYTGVLTLFI</sequence>
<evidence type="ECO:0000256" key="3">
    <source>
        <dbReference type="ARBA" id="ARBA00022692"/>
    </source>
</evidence>
<keyword evidence="9" id="KW-1185">Reference proteome</keyword>
<accession>A0A4V2UP77</accession>
<keyword evidence="4" id="KW-1133">Transmembrane helix</keyword>
<dbReference type="EMBL" id="SLZW01000001">
    <property type="protein sequence ID" value="TCS64801.1"/>
    <property type="molecule type" value="Genomic_DNA"/>
</dbReference>
<dbReference type="SMART" id="SM00897">
    <property type="entry name" value="FIST"/>
    <property type="match status" value="1"/>
</dbReference>
<keyword evidence="2" id="KW-1003">Cell membrane</keyword>
<gene>
    <name evidence="8" type="ORF">EDD55_101130</name>
</gene>
<dbReference type="Proteomes" id="UP000295304">
    <property type="component" value="Unassembled WGS sequence"/>
</dbReference>
<dbReference type="OrthoDB" id="9770435at2"/>
<dbReference type="GO" id="GO:0005886">
    <property type="term" value="C:plasma membrane"/>
    <property type="evidence" value="ECO:0007669"/>
    <property type="project" value="UniProtKB-SubCell"/>
</dbReference>
<evidence type="ECO:0000313" key="9">
    <source>
        <dbReference type="Proteomes" id="UP000295304"/>
    </source>
</evidence>
<feature type="domain" description="FIST" evidence="6">
    <location>
        <begin position="32"/>
        <end position="216"/>
    </location>
</feature>
<dbReference type="InterPro" id="IPR019494">
    <property type="entry name" value="FIST_C"/>
</dbReference>
<organism evidence="8 9">
    <name type="scientific">Varunaivibrio sulfuroxidans</name>
    <dbReference type="NCBI Taxonomy" id="1773489"/>
    <lineage>
        <taxon>Bacteria</taxon>
        <taxon>Pseudomonadati</taxon>
        <taxon>Pseudomonadota</taxon>
        <taxon>Alphaproteobacteria</taxon>
        <taxon>Rhodospirillales</taxon>
        <taxon>Magnetovibrionaceae</taxon>
        <taxon>Varunaivibrio</taxon>
    </lineage>
</organism>
<evidence type="ECO:0000256" key="1">
    <source>
        <dbReference type="ARBA" id="ARBA00004651"/>
    </source>
</evidence>
<evidence type="ECO:0000259" key="6">
    <source>
        <dbReference type="SMART" id="SM00897"/>
    </source>
</evidence>
<keyword evidence="3" id="KW-0812">Transmembrane</keyword>
<dbReference type="PANTHER" id="PTHR14939">
    <property type="entry name" value="F-BOX ONLY PROTEIN 22"/>
    <property type="match status" value="1"/>
</dbReference>
<evidence type="ECO:0000256" key="5">
    <source>
        <dbReference type="ARBA" id="ARBA00023136"/>
    </source>
</evidence>
<comment type="caution">
    <text evidence="8">The sequence shown here is derived from an EMBL/GenBank/DDBJ whole genome shotgun (WGS) entry which is preliminary data.</text>
</comment>
<name>A0A4V2UP77_9PROT</name>
<reference evidence="8 9" key="1">
    <citation type="submission" date="2019-03" db="EMBL/GenBank/DDBJ databases">
        <title>Genomic Encyclopedia of Type Strains, Phase IV (KMG-IV): sequencing the most valuable type-strain genomes for metagenomic binning, comparative biology and taxonomic classification.</title>
        <authorList>
            <person name="Goeker M."/>
        </authorList>
    </citation>
    <scope>NUCLEOTIDE SEQUENCE [LARGE SCALE GENOMIC DNA]</scope>
    <source>
        <strain evidence="8 9">DSM 101688</strain>
    </source>
</reference>
<keyword evidence="5" id="KW-0472">Membrane</keyword>
<dbReference type="RefSeq" id="WP_132937554.1">
    <property type="nucleotide sequence ID" value="NZ_CP119676.1"/>
</dbReference>
<evidence type="ECO:0000313" key="8">
    <source>
        <dbReference type="EMBL" id="TCS64801.1"/>
    </source>
</evidence>
<evidence type="ECO:0000256" key="4">
    <source>
        <dbReference type="ARBA" id="ARBA00022989"/>
    </source>
</evidence>
<dbReference type="InterPro" id="IPR013702">
    <property type="entry name" value="FIST_domain_N"/>
</dbReference>
<evidence type="ECO:0000256" key="2">
    <source>
        <dbReference type="ARBA" id="ARBA00022475"/>
    </source>
</evidence>
<proteinExistence type="predicted"/>
<comment type="subcellular location">
    <subcellularLocation>
        <location evidence="1">Cell membrane</location>
        <topology evidence="1">Multi-pass membrane protein</topology>
    </subcellularLocation>
</comment>
<evidence type="ECO:0000259" key="7">
    <source>
        <dbReference type="SMART" id="SM01204"/>
    </source>
</evidence>
<dbReference type="Pfam" id="PF10442">
    <property type="entry name" value="FIST_C"/>
    <property type="match status" value="1"/>
</dbReference>
<feature type="domain" description="FIST C-domain" evidence="7">
    <location>
        <begin position="217"/>
        <end position="360"/>
    </location>
</feature>